<accession>A0A9E7MPR7</accession>
<dbReference type="Proteomes" id="UP001056685">
    <property type="component" value="Segment"/>
</dbReference>
<dbReference type="EMBL" id="ON529852">
    <property type="protein sequence ID" value="USN14038.1"/>
    <property type="molecule type" value="Genomic_DNA"/>
</dbReference>
<proteinExistence type="predicted"/>
<gene>
    <name evidence="1" type="ORF">KABACHOK_02020</name>
</gene>
<evidence type="ECO:0000313" key="2">
    <source>
        <dbReference type="Proteomes" id="UP001056685"/>
    </source>
</evidence>
<reference evidence="1" key="1">
    <citation type="submission" date="2022-05" db="EMBL/GenBank/DDBJ databases">
        <authorList>
            <person name="Friedrich I."/>
            <person name="Poehlein A."/>
            <person name="Schneider D."/>
            <person name="Hertel R."/>
            <person name="Daniel R."/>
        </authorList>
    </citation>
    <scope>NUCLEOTIDE SEQUENCE</scope>
</reference>
<evidence type="ECO:0000313" key="1">
    <source>
        <dbReference type="EMBL" id="USN14038.1"/>
    </source>
</evidence>
<protein>
    <submittedName>
        <fullName evidence="1">Major capsid protein</fullName>
    </submittedName>
</protein>
<sequence>MNRRAFLYATASAASLIAAGVAEAAPAAQPGERQAVVVSYLEDLREDAAERGDMRQAEYLEALVAEDLLQALPFLTVSGGALKREGERFTTIKPRSEDTLKIMCGDCDVDAALVEDSGASLLSLRRRMHHRLAAKSLVDRMINGDGTAAYAYSTGLKHRIADDAVLDMGGPLRLAVLDRAIEQTNATHLVTSKRMRNLLTVGARPSTDHVYIGWDKDENGRRIATYTTRQGRTVTILCTDYNEVDAQIIDFNEPGDTTSIYVVALKPEGVVGLMNNPPQVADLGLISKETAPPGYRDAVDHPPLYRTRVEWLVEGSILGNHAAIRLSGIAKGAVQT</sequence>
<keyword evidence="2" id="KW-1185">Reference proteome</keyword>
<name>A0A9E7MPR7_9CAUD</name>
<organism evidence="1 2">
    <name type="scientific">Brevundimonas phage vB_BpoS-Kabachok</name>
    <dbReference type="NCBI Taxonomy" id="2948600"/>
    <lineage>
        <taxon>Viruses</taxon>
        <taxon>Duplodnaviria</taxon>
        <taxon>Heunggongvirae</taxon>
        <taxon>Uroviricota</taxon>
        <taxon>Caudoviricetes</taxon>
        <taxon>Jeanschmidtviridae</taxon>
        <taxon>Marchewkavirus</taxon>
        <taxon>Marchewkavirus kabachok</taxon>
    </lineage>
</organism>